<accession>A0ABQ1ZCE7</accession>
<sequence>MDMELNILSHISLLEACRRKNCDALIVLSSTRQLYGKPQYFPVDERHPLDPPDVNAINKLSSEYYHLQYYRNYGIRTVILRLTNTYGPRQLIKNAKQGFLGWKSSSRFHLCGFVEAMLKS</sequence>
<dbReference type="InterPro" id="IPR016040">
    <property type="entry name" value="NAD(P)-bd_dom"/>
</dbReference>
<organism evidence="2 3">
    <name type="scientific">Paenibacillus silvae</name>
    <dbReference type="NCBI Taxonomy" id="1325358"/>
    <lineage>
        <taxon>Bacteria</taxon>
        <taxon>Bacillati</taxon>
        <taxon>Bacillota</taxon>
        <taxon>Bacilli</taxon>
        <taxon>Bacillales</taxon>
        <taxon>Paenibacillaceae</taxon>
        <taxon>Paenibacillus</taxon>
    </lineage>
</organism>
<comment type="caution">
    <text evidence="2">The sequence shown here is derived from an EMBL/GenBank/DDBJ whole genome shotgun (WGS) entry which is preliminary data.</text>
</comment>
<keyword evidence="3" id="KW-1185">Reference proteome</keyword>
<protein>
    <recommendedName>
        <fullName evidence="1">NAD(P)-binding domain-containing protein</fullName>
    </recommendedName>
</protein>
<dbReference type="InterPro" id="IPR036291">
    <property type="entry name" value="NAD(P)-bd_dom_sf"/>
</dbReference>
<gene>
    <name evidence="2" type="ORF">GCM10008014_30350</name>
</gene>
<feature type="domain" description="NAD(P)-binding" evidence="1">
    <location>
        <begin position="3"/>
        <end position="91"/>
    </location>
</feature>
<evidence type="ECO:0000313" key="2">
    <source>
        <dbReference type="EMBL" id="GGH58082.1"/>
    </source>
</evidence>
<name>A0ABQ1ZCE7_9BACL</name>
<evidence type="ECO:0000313" key="3">
    <source>
        <dbReference type="Proteomes" id="UP000652153"/>
    </source>
</evidence>
<dbReference type="Pfam" id="PF16363">
    <property type="entry name" value="GDP_Man_Dehyd"/>
    <property type="match status" value="1"/>
</dbReference>
<dbReference type="Proteomes" id="UP000652153">
    <property type="component" value="Unassembled WGS sequence"/>
</dbReference>
<dbReference type="EMBL" id="BMFU01000004">
    <property type="protein sequence ID" value="GGH58082.1"/>
    <property type="molecule type" value="Genomic_DNA"/>
</dbReference>
<dbReference type="Gene3D" id="3.40.50.720">
    <property type="entry name" value="NAD(P)-binding Rossmann-like Domain"/>
    <property type="match status" value="1"/>
</dbReference>
<reference evidence="3" key="1">
    <citation type="journal article" date="2019" name="Int. J. Syst. Evol. Microbiol.">
        <title>The Global Catalogue of Microorganisms (GCM) 10K type strain sequencing project: providing services to taxonomists for standard genome sequencing and annotation.</title>
        <authorList>
            <consortium name="The Broad Institute Genomics Platform"/>
            <consortium name="The Broad Institute Genome Sequencing Center for Infectious Disease"/>
            <person name="Wu L."/>
            <person name="Ma J."/>
        </authorList>
    </citation>
    <scope>NUCLEOTIDE SEQUENCE [LARGE SCALE GENOMIC DNA]</scope>
    <source>
        <strain evidence="3">CGMCC 1.12770</strain>
    </source>
</reference>
<dbReference type="SUPFAM" id="SSF51735">
    <property type="entry name" value="NAD(P)-binding Rossmann-fold domains"/>
    <property type="match status" value="1"/>
</dbReference>
<dbReference type="PANTHER" id="PTHR43000">
    <property type="entry name" value="DTDP-D-GLUCOSE 4,6-DEHYDRATASE-RELATED"/>
    <property type="match status" value="1"/>
</dbReference>
<evidence type="ECO:0000259" key="1">
    <source>
        <dbReference type="Pfam" id="PF16363"/>
    </source>
</evidence>
<proteinExistence type="predicted"/>